<protein>
    <submittedName>
        <fullName evidence="1">Coronin binding protein</fullName>
    </submittedName>
</protein>
<dbReference type="EMBL" id="LODT01000025">
    <property type="protein sequence ID" value="KYQ93873.1"/>
    <property type="molecule type" value="Genomic_DNA"/>
</dbReference>
<accession>A0A151ZIS9</accession>
<evidence type="ECO:0000313" key="2">
    <source>
        <dbReference type="Proteomes" id="UP000076078"/>
    </source>
</evidence>
<dbReference type="InParanoid" id="A0A151ZIS9"/>
<reference evidence="1 2" key="1">
    <citation type="submission" date="2015-12" db="EMBL/GenBank/DDBJ databases">
        <title>Dictyostelia acquired genes for synthesis and detection of signals that induce cell-type specialization by lateral gene transfer from prokaryotes.</title>
        <authorList>
            <person name="Gloeckner G."/>
            <person name="Schaap P."/>
        </authorList>
    </citation>
    <scope>NUCLEOTIDE SEQUENCE [LARGE SCALE GENOMIC DNA]</scope>
    <source>
        <strain evidence="1 2">TK</strain>
    </source>
</reference>
<gene>
    <name evidence="1" type="ORF">DLAC_05272</name>
</gene>
<organism evidence="1 2">
    <name type="scientific">Tieghemostelium lacteum</name>
    <name type="common">Slime mold</name>
    <name type="synonym">Dictyostelium lacteum</name>
    <dbReference type="NCBI Taxonomy" id="361077"/>
    <lineage>
        <taxon>Eukaryota</taxon>
        <taxon>Amoebozoa</taxon>
        <taxon>Evosea</taxon>
        <taxon>Eumycetozoa</taxon>
        <taxon>Dictyostelia</taxon>
        <taxon>Dictyosteliales</taxon>
        <taxon>Raperosteliaceae</taxon>
        <taxon>Tieghemostelium</taxon>
    </lineage>
</organism>
<keyword evidence="2" id="KW-1185">Reference proteome</keyword>
<dbReference type="Proteomes" id="UP000076078">
    <property type="component" value="Unassembled WGS sequence"/>
</dbReference>
<comment type="caution">
    <text evidence="1">The sequence shown here is derived from an EMBL/GenBank/DDBJ whole genome shotgun (WGS) entry which is preliminary data.</text>
</comment>
<name>A0A151ZIS9_TIELA</name>
<proteinExistence type="predicted"/>
<dbReference type="AlphaFoldDB" id="A0A151ZIS9"/>
<evidence type="ECO:0000313" key="1">
    <source>
        <dbReference type="EMBL" id="KYQ93873.1"/>
    </source>
</evidence>
<sequence length="1066" mass="125780">MSDIENDSLEPNEELKWKSTQLNPDYLMLSKSLKLIDSYNFDVTNKDPQHREIVQLLYIPSLLKQLYWNKGILKILQSGNKDYIELCIKNLEFKNDIQSPLTLGEVVNLIHICDGKVDERTIIRLLKMAYQHIGFVYIKTRFSLKKEYYKFKNSLQSISVDFVKSSIDLVKFHYKYADTYDYFFKLEALLFNLCFSTLQNLNPEEIKEVTPHYLSILEIIYRLMPLGVLFVEDQQPGKSHEEYIDWFYLSKYLGSKVLEESTRDLFNQMSNNGRILFSGMKPMIYCLTELGSEVPVITQDNIKRYSRFFCETKNELKMWVNILSKKNIVHLDLDRIIVWLENKLCRSYLLSIPMVKESIINSAKFSGIYQKLRDNFIKENLEGEKLLKVLDYFMENESDEILIEKSDSVYNAVCKIQVKKNPDYSLFQKVLKYCKKVGESFDSAVSALLFVTFTKTMDRNPNYSIDFIIPYFCDSYTKLKHIIEVNSLAIIPVIKYLGQNNGNEEQSKNLFSSLVYQRGDFILILYSLRLVINLDDIIRRFTPWLLNPKDLSDFSRLPLIAGLIVRMIDFKKFYMEGFFQQVIKIEDRDEFFLVFERFTIIHNFIFPRPGSEEKPFYVILSDEDVEDIHRYIVSKVLEKWKLNTVPRIKNIMKYFQSIGLLDPQMQRGILDRFISFPKKKPLVKYVIKHDIKSLYFLTDPLLTGFKYTYNPVKKEFILQDTIISAILRWLYSVQDEKLSNYLNYALVSKQFLKVSIGLFSRVFNGSKYLEFETEKKLFIGREWSLLRDGIGHCSYWGLSNFHFTQAEEVFYRLTSLDIKTHFEYTVNRNLPNLIQLSFEYNTEVVDLPALINLFKYCTNLQQFKLVIKFSPTNEEFPILYTVLSRLFRYHSTNLLQFKLVYQPNFITARFRKLLKIVRSNLLIPESKCKIFSSCNFSYEDITDRQLKSASNNCYTATVGKNLWYTDLFKDGYFKRLRSLKVIVGNLDEDSIDKIGKLVNLHSLSINCKKLPCSVINKIFAKASIHPNIQYLNLYRKDGHILLKPKVTYDLGRFQILNKERTHFKKI</sequence>